<dbReference type="Pfam" id="PF05936">
    <property type="entry name" value="T6SS_VasE"/>
    <property type="match status" value="1"/>
</dbReference>
<dbReference type="AlphaFoldDB" id="A0A1U9KCJ9"/>
<dbReference type="InterPro" id="IPR010263">
    <property type="entry name" value="T6SS_TssK"/>
</dbReference>
<dbReference type="PANTHER" id="PTHR35566">
    <property type="entry name" value="BLR3599 PROTEIN"/>
    <property type="match status" value="1"/>
</dbReference>
<dbReference type="STRING" id="435.A0U92_00580"/>
<dbReference type="PANTHER" id="PTHR35566:SF1">
    <property type="entry name" value="TYPE VI SECRETION SYSTEM BASEPLATE COMPONENT TSSK1"/>
    <property type="match status" value="1"/>
</dbReference>
<dbReference type="NCBIfam" id="TIGR03353">
    <property type="entry name" value="VI_chp_4"/>
    <property type="match status" value="1"/>
</dbReference>
<reference evidence="1 2" key="1">
    <citation type="submission" date="2016-03" db="EMBL/GenBank/DDBJ databases">
        <title>Acetic acid bacteria sequencing.</title>
        <authorList>
            <person name="Brandt J."/>
            <person name="Jakob F."/>
            <person name="Vogel R.F."/>
        </authorList>
    </citation>
    <scope>NUCLEOTIDE SEQUENCE [LARGE SCALE GENOMIC DNA]</scope>
    <source>
        <strain evidence="1 2">TMW2.1153</strain>
    </source>
</reference>
<dbReference type="Proteomes" id="UP000188937">
    <property type="component" value="Chromosome"/>
</dbReference>
<dbReference type="KEGG" id="aace:A0U92_00580"/>
<dbReference type="OrthoDB" id="9775333at2"/>
<proteinExistence type="predicted"/>
<sequence>MSWTSRVAWQEGMFLRAQHFQQQDRWAEEQIRQTLQYMRPYGWGFVQIQINQDLLASGRFALSHASGLFEDGTSFSMPGQTDLPMPLEIPEQARDMLVHLVIPIRQPGAMEMIVAGREDGRYRVSPFEAFDTQSGSPQPAEIDVGRLNVSLRLDSSDREGFFCLPVARIREVFPSRQVVLDPLWIPPVLTCYAAPVLSTLVVELAGILNQRGNAIAARLTTPGTKGSAEVSDFILLQALNGWQALLSHHADAGNLHPEDFYRLLLTIAGELSTFTSPDKRPSRYPTYRHNDLQASFAPVVADIRRSLAAVYEQTAVMIELQLRRHQIRVGTIADRSLLAKAVFVLAVSAEMPTEELRRLFPQTVKIGAVEHIRELVNVALPGIGLRPLPVAPRQMPFYAGASYFELDRNSTHWQQLQNSGGIALHVSGDFPALKLELWAIRA</sequence>
<accession>A0A1U9KCJ9</accession>
<gene>
    <name evidence="1" type="ORF">A0U92_00580</name>
</gene>
<evidence type="ECO:0000313" key="1">
    <source>
        <dbReference type="EMBL" id="AQS83500.1"/>
    </source>
</evidence>
<organism evidence="1 2">
    <name type="scientific">Acetobacter aceti</name>
    <dbReference type="NCBI Taxonomy" id="435"/>
    <lineage>
        <taxon>Bacteria</taxon>
        <taxon>Pseudomonadati</taxon>
        <taxon>Pseudomonadota</taxon>
        <taxon>Alphaproteobacteria</taxon>
        <taxon>Acetobacterales</taxon>
        <taxon>Acetobacteraceae</taxon>
        <taxon>Acetobacter</taxon>
        <taxon>Acetobacter subgen. Acetobacter</taxon>
    </lineage>
</organism>
<protein>
    <submittedName>
        <fullName evidence="1">Type VI secretion protein</fullName>
    </submittedName>
</protein>
<name>A0A1U9KCJ9_ACEAC</name>
<dbReference type="RefSeq" id="WP_077811535.1">
    <property type="nucleotide sequence ID" value="NZ_CP014692.1"/>
</dbReference>
<keyword evidence="2" id="KW-1185">Reference proteome</keyword>
<dbReference type="EMBL" id="CP014692">
    <property type="protein sequence ID" value="AQS83500.1"/>
    <property type="molecule type" value="Genomic_DNA"/>
</dbReference>
<evidence type="ECO:0000313" key="2">
    <source>
        <dbReference type="Proteomes" id="UP000188937"/>
    </source>
</evidence>